<dbReference type="Proteomes" id="UP001213646">
    <property type="component" value="Unassembled WGS sequence"/>
</dbReference>
<accession>A0AAW6I203</accession>
<name>A0AAW6I203_9BACT</name>
<dbReference type="InterPro" id="IPR015915">
    <property type="entry name" value="Kelch-typ_b-propeller"/>
</dbReference>
<evidence type="ECO:0000313" key="2">
    <source>
        <dbReference type="EMBL" id="MDC7149733.1"/>
    </source>
</evidence>
<dbReference type="EMBL" id="JAQPYX010000079">
    <property type="protein sequence ID" value="MDC7149733.1"/>
    <property type="molecule type" value="Genomic_DNA"/>
</dbReference>
<evidence type="ECO:0000256" key="1">
    <source>
        <dbReference type="SAM" id="SignalP"/>
    </source>
</evidence>
<organism evidence="2 3">
    <name type="scientific">Parabacteroides johnsonii</name>
    <dbReference type="NCBI Taxonomy" id="387661"/>
    <lineage>
        <taxon>Bacteria</taxon>
        <taxon>Pseudomonadati</taxon>
        <taxon>Bacteroidota</taxon>
        <taxon>Bacteroidia</taxon>
        <taxon>Bacteroidales</taxon>
        <taxon>Tannerellaceae</taxon>
        <taxon>Parabacteroides</taxon>
    </lineage>
</organism>
<comment type="caution">
    <text evidence="2">The sequence shown here is derived from an EMBL/GenBank/DDBJ whole genome shotgun (WGS) entry which is preliminary data.</text>
</comment>
<dbReference type="SUPFAM" id="SSF117281">
    <property type="entry name" value="Kelch motif"/>
    <property type="match status" value="1"/>
</dbReference>
<dbReference type="InterPro" id="IPR056734">
    <property type="entry name" value="NANM"/>
</dbReference>
<gene>
    <name evidence="2" type="ORF">PQG89_09885</name>
</gene>
<feature type="signal peptide" evidence="1">
    <location>
        <begin position="1"/>
        <end position="23"/>
    </location>
</feature>
<sequence length="313" mass="34293">MSNTVKIEIIFLACLLNLFQATASKESIPPTTPRLEKIKWDNSLTLPDLDDRPNIGVAGAFSGFIGDNLIIAGGANFPNATPWNGGNKTYWNTIYCINITQPTSKWLVLPQSMPKALAYGNSIELPTGILCIGGCDSTQCYNDVFQIQLIDGQINIDTNWPALPVPLANATASLLGDKIYLAGGQKSMEKPEATKHFFVLDLNNRNKGWKELPSWPGEPRGYAVSTSQSDGFDKCFYLFSGRNYKIDGYIKALTDGYVFNPRLNSWKKLEQSFPVMAGNALPTGANHILFLGGVPQLIPGSDDHPGFDNTIRL</sequence>
<evidence type="ECO:0000313" key="3">
    <source>
        <dbReference type="Proteomes" id="UP001213646"/>
    </source>
</evidence>
<evidence type="ECO:0008006" key="4">
    <source>
        <dbReference type="Google" id="ProtNLM"/>
    </source>
</evidence>
<keyword evidence="1" id="KW-0732">Signal</keyword>
<dbReference type="RefSeq" id="WP_229090783.1">
    <property type="nucleotide sequence ID" value="NZ_CALEGY010000018.1"/>
</dbReference>
<proteinExistence type="predicted"/>
<dbReference type="PANTHER" id="PTHR45632">
    <property type="entry name" value="LD33804P"/>
    <property type="match status" value="1"/>
</dbReference>
<reference evidence="2" key="1">
    <citation type="submission" date="2023-01" db="EMBL/GenBank/DDBJ databases">
        <title>Exploring GABA producing Bacteroides strains toward improving mental health.</title>
        <authorList>
            <person name="Yousuf B."/>
            <person name="Bouhlel N.E."/>
            <person name="Mottawea W."/>
            <person name="Hammami R."/>
        </authorList>
    </citation>
    <scope>NUCLEOTIDE SEQUENCE</scope>
    <source>
        <strain evidence="2">UO.H1047</strain>
    </source>
</reference>
<dbReference type="Pfam" id="PF24996">
    <property type="entry name" value="NANM"/>
    <property type="match status" value="2"/>
</dbReference>
<dbReference type="AlphaFoldDB" id="A0AAW6I203"/>
<dbReference type="Gene3D" id="2.120.10.80">
    <property type="entry name" value="Kelch-type beta propeller"/>
    <property type="match status" value="1"/>
</dbReference>
<protein>
    <recommendedName>
        <fullName evidence="4">Galactose oxidase</fullName>
    </recommendedName>
</protein>
<feature type="chain" id="PRO_5043778655" description="Galactose oxidase" evidence="1">
    <location>
        <begin position="24"/>
        <end position="313"/>
    </location>
</feature>
<dbReference type="PANTHER" id="PTHR45632:SF5">
    <property type="entry name" value="KELCH-LIKE PROTEIN 22"/>
    <property type="match status" value="1"/>
</dbReference>